<comment type="caution">
    <text evidence="2">The sequence shown here is derived from an EMBL/GenBank/DDBJ whole genome shotgun (WGS) entry which is preliminary data.</text>
</comment>
<feature type="compositionally biased region" description="Polar residues" evidence="1">
    <location>
        <begin position="378"/>
        <end position="390"/>
    </location>
</feature>
<dbReference type="EMBL" id="JAACJJ010000056">
    <property type="protein sequence ID" value="KAF5312143.1"/>
    <property type="molecule type" value="Genomic_DNA"/>
</dbReference>
<protein>
    <submittedName>
        <fullName evidence="2">Uncharacterized protein</fullName>
    </submittedName>
</protein>
<feature type="compositionally biased region" description="Polar residues" evidence="1">
    <location>
        <begin position="592"/>
        <end position="605"/>
    </location>
</feature>
<dbReference type="AlphaFoldDB" id="A0A8H5AX21"/>
<evidence type="ECO:0000313" key="2">
    <source>
        <dbReference type="EMBL" id="KAF5312143.1"/>
    </source>
</evidence>
<feature type="compositionally biased region" description="Polar residues" evidence="1">
    <location>
        <begin position="40"/>
        <end position="54"/>
    </location>
</feature>
<feature type="region of interest" description="Disordered" evidence="1">
    <location>
        <begin position="348"/>
        <end position="402"/>
    </location>
</feature>
<feature type="compositionally biased region" description="Acidic residues" evidence="1">
    <location>
        <begin position="506"/>
        <end position="523"/>
    </location>
</feature>
<dbReference type="PANTHER" id="PTHR38701:SF1">
    <property type="entry name" value="UP-REGULATED DURING SEPTATION PROTEIN 1 DOMAIN-CONTAINING PROTEIN"/>
    <property type="match status" value="1"/>
</dbReference>
<evidence type="ECO:0000313" key="3">
    <source>
        <dbReference type="Proteomes" id="UP000567179"/>
    </source>
</evidence>
<gene>
    <name evidence="2" type="ORF">D9619_002603</name>
</gene>
<feature type="compositionally biased region" description="Acidic residues" evidence="1">
    <location>
        <begin position="606"/>
        <end position="620"/>
    </location>
</feature>
<accession>A0A8H5AX21</accession>
<evidence type="ECO:0000256" key="1">
    <source>
        <dbReference type="SAM" id="MobiDB-lite"/>
    </source>
</evidence>
<organism evidence="2 3">
    <name type="scientific">Psilocybe cf. subviscida</name>
    <dbReference type="NCBI Taxonomy" id="2480587"/>
    <lineage>
        <taxon>Eukaryota</taxon>
        <taxon>Fungi</taxon>
        <taxon>Dikarya</taxon>
        <taxon>Basidiomycota</taxon>
        <taxon>Agaricomycotina</taxon>
        <taxon>Agaricomycetes</taxon>
        <taxon>Agaricomycetidae</taxon>
        <taxon>Agaricales</taxon>
        <taxon>Agaricineae</taxon>
        <taxon>Strophariaceae</taxon>
        <taxon>Psilocybe</taxon>
    </lineage>
</organism>
<dbReference type="Proteomes" id="UP000567179">
    <property type="component" value="Unassembled WGS sequence"/>
</dbReference>
<proteinExistence type="predicted"/>
<dbReference type="OrthoDB" id="2555519at2759"/>
<feature type="compositionally biased region" description="Polar residues" evidence="1">
    <location>
        <begin position="305"/>
        <end position="316"/>
    </location>
</feature>
<feature type="compositionally biased region" description="Low complexity" evidence="1">
    <location>
        <begin position="62"/>
        <end position="77"/>
    </location>
</feature>
<feature type="compositionally biased region" description="Low complexity" evidence="1">
    <location>
        <begin position="104"/>
        <end position="118"/>
    </location>
</feature>
<keyword evidence="3" id="KW-1185">Reference proteome</keyword>
<dbReference type="PANTHER" id="PTHR38701">
    <property type="entry name" value="CHROMOSOME 8, WHOLE GENOME SHOTGUN SEQUENCE"/>
    <property type="match status" value="1"/>
</dbReference>
<reference evidence="2 3" key="1">
    <citation type="journal article" date="2020" name="ISME J.">
        <title>Uncovering the hidden diversity of litter-decomposition mechanisms in mushroom-forming fungi.</title>
        <authorList>
            <person name="Floudas D."/>
            <person name="Bentzer J."/>
            <person name="Ahren D."/>
            <person name="Johansson T."/>
            <person name="Persson P."/>
            <person name="Tunlid A."/>
        </authorList>
    </citation>
    <scope>NUCLEOTIDE SEQUENCE [LARGE SCALE GENOMIC DNA]</scope>
    <source>
        <strain evidence="2 3">CBS 101986</strain>
    </source>
</reference>
<feature type="region of interest" description="Disordered" evidence="1">
    <location>
        <begin position="18"/>
        <end position="143"/>
    </location>
</feature>
<sequence>MDAGPTLKHKVTVKLSYKPSTTFRPPLADGNVHSRPASPAKNNIYTNPNDSTATFRPKAKVNSSATTRRAAVTSANSVHVGSTGPPSRSASPLKTIPRVKSTLSPKTASSANSSLSVSRTARVPAAVSAPVTPETRRVLPKSSALASHLEGRGHEGSNVSTSHQSTASFSSLHATSSNISSSLASDVSVQPRRLTVSKSVVNLASDRRQTSSPTLRIRSKVTPVAKTASSESAPPTPPLPNSNNNNLYPSSRTFTPRPRAPSSSSNVSQQPTSPPTQFYPITTSVSAANPHRYPSARPPPMARTNPPSFQSFGSPPNGTPSASPVVASQSPGTRPARVINGVAKIDPASIPLPLNSPPASTVSFSSRSSASNSHLSAGQHSRTGSASTDTGGRPSPSAPTDIHATLDNLMKYTSEVHSEDDETTSGLDDVDDTRTEELKVKATAKSNRKIADLEITNRSLMAINMSLEATKHRQAKEIRDLRRKLRETRLILPPRTYAEIKSSDGLADEEVSEEDEEDETSDVDDTHGDEIYKRIKIIIENLLKSGEEALIAPTSIDTDGSRNTTKVLTAAEVNDYHNNGTGELEEQDDNRSVGNNTRRSISPNDEQFEYDSDVPEDEADAYLRTGNDRGNMTMTSEDEVEAMMHEPGRRSLSTTPPILITEPTS</sequence>
<feature type="region of interest" description="Disordered" evidence="1">
    <location>
        <begin position="500"/>
        <end position="525"/>
    </location>
</feature>
<name>A0A8H5AX21_9AGAR</name>
<feature type="region of interest" description="Disordered" evidence="1">
    <location>
        <begin position="575"/>
        <end position="665"/>
    </location>
</feature>
<feature type="compositionally biased region" description="Polar residues" evidence="1">
    <location>
        <begin position="651"/>
        <end position="665"/>
    </location>
</feature>
<feature type="compositionally biased region" description="Low complexity" evidence="1">
    <location>
        <begin position="241"/>
        <end position="271"/>
    </location>
</feature>
<feature type="region of interest" description="Disordered" evidence="1">
    <location>
        <begin position="205"/>
        <end position="334"/>
    </location>
</feature>
<feature type="compositionally biased region" description="Low complexity" evidence="1">
    <location>
        <begin position="357"/>
        <end position="377"/>
    </location>
</feature>
<feature type="compositionally biased region" description="Low complexity" evidence="1">
    <location>
        <begin position="320"/>
        <end position="331"/>
    </location>
</feature>